<accession>A0ABX2TGN2</accession>
<evidence type="ECO:0000313" key="1">
    <source>
        <dbReference type="EMBL" id="NYZ23401.1"/>
    </source>
</evidence>
<organism evidence="1 2">
    <name type="scientific">Azospirillum oleiclasticum</name>
    <dbReference type="NCBI Taxonomy" id="2735135"/>
    <lineage>
        <taxon>Bacteria</taxon>
        <taxon>Pseudomonadati</taxon>
        <taxon>Pseudomonadota</taxon>
        <taxon>Alphaproteobacteria</taxon>
        <taxon>Rhodospirillales</taxon>
        <taxon>Azospirillaceae</taxon>
        <taxon>Azospirillum</taxon>
    </lineage>
</organism>
<gene>
    <name evidence="1" type="ORF">HND93_27185</name>
</gene>
<dbReference type="EMBL" id="JABFDB010000027">
    <property type="protein sequence ID" value="NYZ23401.1"/>
    <property type="molecule type" value="Genomic_DNA"/>
</dbReference>
<sequence length="155" mass="16898">MTDDEIQALIRRIRAERPNRDLTAAVALALGWTTGPSRAGWKLVAPHATVGGMVMAPPEATMPAVVWFDPEGQERGGIVGSRDETLPPWLTSLDAALGAVPCDRRARLLYHAIMNHAAWLIQAEREDPALDRLPAFIVAELLDDRGEPEPQPVVP</sequence>
<protein>
    <submittedName>
        <fullName evidence="1">Uncharacterized protein</fullName>
    </submittedName>
</protein>
<comment type="caution">
    <text evidence="1">The sequence shown here is derived from an EMBL/GenBank/DDBJ whole genome shotgun (WGS) entry which is preliminary data.</text>
</comment>
<proteinExistence type="predicted"/>
<reference evidence="1 2" key="1">
    <citation type="submission" date="2020-05" db="EMBL/GenBank/DDBJ databases">
        <title>Azospirillum oleiclasticum sp. nov, a nitrogen-fixing and heavy crude oil-emulsifying bacterium isolated from the crude oil of Yumen Oilfield.</title>
        <authorList>
            <person name="Wu D."/>
            <person name="Cai M."/>
            <person name="Zhang X."/>
        </authorList>
    </citation>
    <scope>NUCLEOTIDE SEQUENCE [LARGE SCALE GENOMIC DNA]</scope>
    <source>
        <strain evidence="1 2">ROY-1-1-2</strain>
    </source>
</reference>
<dbReference type="Proteomes" id="UP000584642">
    <property type="component" value="Unassembled WGS sequence"/>
</dbReference>
<evidence type="ECO:0000313" key="2">
    <source>
        <dbReference type="Proteomes" id="UP000584642"/>
    </source>
</evidence>
<keyword evidence="2" id="KW-1185">Reference proteome</keyword>
<dbReference type="RefSeq" id="WP_180285178.1">
    <property type="nucleotide sequence ID" value="NZ_JABFDB010000027.1"/>
</dbReference>
<name>A0ABX2TGN2_9PROT</name>